<gene>
    <name evidence="5" type="ORF">KL933_000093</name>
    <name evidence="6" type="ORF">KL946_000093</name>
</gene>
<evidence type="ECO:0000313" key="7">
    <source>
        <dbReference type="Proteomes" id="UP000697297"/>
    </source>
</evidence>
<dbReference type="Proteomes" id="UP000738402">
    <property type="component" value="Unassembled WGS sequence"/>
</dbReference>
<evidence type="ECO:0000256" key="3">
    <source>
        <dbReference type="ARBA" id="ARBA00022729"/>
    </source>
</evidence>
<organism evidence="5 8">
    <name type="scientific">Ogataea haglerorum</name>
    <dbReference type="NCBI Taxonomy" id="1937702"/>
    <lineage>
        <taxon>Eukaryota</taxon>
        <taxon>Fungi</taxon>
        <taxon>Dikarya</taxon>
        <taxon>Ascomycota</taxon>
        <taxon>Saccharomycotina</taxon>
        <taxon>Pichiomycetes</taxon>
        <taxon>Pichiales</taxon>
        <taxon>Pichiaceae</taxon>
        <taxon>Ogataea</taxon>
    </lineage>
</organism>
<evidence type="ECO:0000313" key="5">
    <source>
        <dbReference type="EMBL" id="KAG7730298.1"/>
    </source>
</evidence>
<evidence type="ECO:0000256" key="2">
    <source>
        <dbReference type="ARBA" id="ARBA00018534"/>
    </source>
</evidence>
<feature type="chain" id="PRO_5042883858" description="Long chronological lifespan protein 2" evidence="4">
    <location>
        <begin position="16"/>
        <end position="108"/>
    </location>
</feature>
<accession>A0AAN6I308</accession>
<feature type="signal peptide" evidence="4">
    <location>
        <begin position="1"/>
        <end position="15"/>
    </location>
</feature>
<protein>
    <recommendedName>
        <fullName evidence="2">Long chronological lifespan protein 2</fullName>
    </recommendedName>
</protein>
<reference evidence="5 7" key="1">
    <citation type="journal article" date="2021" name="G3 (Bethesda)">
        <title>Genomic diversity, chromosomal rearrangements, and interspecies hybridization in the ogataea polymorpha species complex.</title>
        <authorList>
            <person name="Hanson S.J."/>
            <person name="Cinneide E.O."/>
            <person name="Salzberg L.I."/>
            <person name="Wolfe K.H."/>
            <person name="McGowan J."/>
            <person name="Fitzpatrick D.A."/>
            <person name="Matlin K."/>
        </authorList>
    </citation>
    <scope>NUCLEOTIDE SEQUENCE</scope>
    <source>
        <strain evidence="6">81-436-3</strain>
        <strain evidence="5">83-405-1</strain>
    </source>
</reference>
<evidence type="ECO:0000313" key="8">
    <source>
        <dbReference type="Proteomes" id="UP000738402"/>
    </source>
</evidence>
<keyword evidence="3 4" id="KW-0732">Signal</keyword>
<name>A0AAN6I308_9ASCO</name>
<dbReference type="PANTHER" id="PTHR38425:SF1">
    <property type="entry name" value="LONG CHRONOLOGICAL LIFESPAN PROTEIN 2"/>
    <property type="match status" value="1"/>
</dbReference>
<proteinExistence type="inferred from homology"/>
<dbReference type="InterPro" id="IPR034543">
    <property type="entry name" value="LCL2"/>
</dbReference>
<dbReference type="Proteomes" id="UP000697297">
    <property type="component" value="Unassembled WGS sequence"/>
</dbReference>
<sequence length="108" mass="12841">MTMLVYFLFFLLVKGDFFQSFFGHQRAPEQFDYQSKQLNTDCSQYLCPETFACVASPVDCPCPFPDSQEKCVLDKKNYVCIAKMDKKELRDFKGEVRDCKWVQKHWRQ</sequence>
<dbReference type="EMBL" id="JAHLUH010000001">
    <property type="protein sequence ID" value="KAG7730298.1"/>
    <property type="molecule type" value="Genomic_DNA"/>
</dbReference>
<dbReference type="CDD" id="cd23996">
    <property type="entry name" value="LCL2-like"/>
    <property type="match status" value="1"/>
</dbReference>
<comment type="caution">
    <text evidence="5">The sequence shown here is derived from an EMBL/GenBank/DDBJ whole genome shotgun (WGS) entry which is preliminary data.</text>
</comment>
<evidence type="ECO:0000256" key="1">
    <source>
        <dbReference type="ARBA" id="ARBA00010545"/>
    </source>
</evidence>
<dbReference type="GO" id="GO:0036503">
    <property type="term" value="P:ERAD pathway"/>
    <property type="evidence" value="ECO:0007669"/>
    <property type="project" value="TreeGrafter"/>
</dbReference>
<keyword evidence="7" id="KW-1185">Reference proteome</keyword>
<evidence type="ECO:0000313" key="6">
    <source>
        <dbReference type="EMBL" id="KAG7768810.1"/>
    </source>
</evidence>
<dbReference type="EMBL" id="JAHLUN010000001">
    <property type="protein sequence ID" value="KAG7768810.1"/>
    <property type="molecule type" value="Genomic_DNA"/>
</dbReference>
<evidence type="ECO:0000256" key="4">
    <source>
        <dbReference type="SAM" id="SignalP"/>
    </source>
</evidence>
<dbReference type="PANTHER" id="PTHR38425">
    <property type="entry name" value="LONG CHRONOLOGICAL LIFESPAN PROTEIN 2"/>
    <property type="match status" value="1"/>
</dbReference>
<dbReference type="AlphaFoldDB" id="A0AAN6I308"/>
<comment type="similarity">
    <text evidence="1">Belongs to the LCL2 family.</text>
</comment>